<reference evidence="3" key="1">
    <citation type="journal article" date="2019" name="Int. J. Syst. Evol. Microbiol.">
        <title>The Global Catalogue of Microorganisms (GCM) 10K type strain sequencing project: providing services to taxonomists for standard genome sequencing and annotation.</title>
        <authorList>
            <consortium name="The Broad Institute Genomics Platform"/>
            <consortium name="The Broad Institute Genome Sequencing Center for Infectious Disease"/>
            <person name="Wu L."/>
            <person name="Ma J."/>
        </authorList>
    </citation>
    <scope>NUCLEOTIDE SEQUENCE [LARGE SCALE GENOMIC DNA]</scope>
    <source>
        <strain evidence="3">CCUG 60524</strain>
    </source>
</reference>
<evidence type="ECO:0000313" key="3">
    <source>
        <dbReference type="Proteomes" id="UP001597108"/>
    </source>
</evidence>
<dbReference type="InterPro" id="IPR011008">
    <property type="entry name" value="Dimeric_a/b-barrel"/>
</dbReference>
<dbReference type="SUPFAM" id="SSF54909">
    <property type="entry name" value="Dimeric alpha+beta barrel"/>
    <property type="match status" value="1"/>
</dbReference>
<comment type="caution">
    <text evidence="2">The sequence shown here is derived from an EMBL/GenBank/DDBJ whole genome shotgun (WGS) entry which is preliminary data.</text>
</comment>
<dbReference type="PANTHER" id="PTHR33336">
    <property type="entry name" value="QUINOL MONOOXYGENASE YGIN-RELATED"/>
    <property type="match status" value="1"/>
</dbReference>
<keyword evidence="2" id="KW-0560">Oxidoreductase</keyword>
<dbReference type="PROSITE" id="PS51725">
    <property type="entry name" value="ABM"/>
    <property type="match status" value="1"/>
</dbReference>
<dbReference type="InterPro" id="IPR007138">
    <property type="entry name" value="ABM_dom"/>
</dbReference>
<organism evidence="2 3">
    <name type="scientific">Tropicimonas aquimaris</name>
    <dbReference type="NCBI Taxonomy" id="914152"/>
    <lineage>
        <taxon>Bacteria</taxon>
        <taxon>Pseudomonadati</taxon>
        <taxon>Pseudomonadota</taxon>
        <taxon>Alphaproteobacteria</taxon>
        <taxon>Rhodobacterales</taxon>
        <taxon>Roseobacteraceae</taxon>
        <taxon>Tropicimonas</taxon>
    </lineage>
</organism>
<dbReference type="Proteomes" id="UP001597108">
    <property type="component" value="Unassembled WGS sequence"/>
</dbReference>
<dbReference type="Pfam" id="PF03992">
    <property type="entry name" value="ABM"/>
    <property type="match status" value="1"/>
</dbReference>
<accession>A0ABW3IVF5</accession>
<feature type="domain" description="ABM" evidence="1">
    <location>
        <begin position="2"/>
        <end position="91"/>
    </location>
</feature>
<dbReference type="InterPro" id="IPR050744">
    <property type="entry name" value="AI-2_Isomerase_LsrG"/>
</dbReference>
<dbReference type="GO" id="GO:0004497">
    <property type="term" value="F:monooxygenase activity"/>
    <property type="evidence" value="ECO:0007669"/>
    <property type="project" value="UniProtKB-KW"/>
</dbReference>
<keyword evidence="2" id="KW-0503">Monooxygenase</keyword>
<dbReference type="RefSeq" id="WP_386077343.1">
    <property type="nucleotide sequence ID" value="NZ_JBHTJT010000049.1"/>
</dbReference>
<evidence type="ECO:0000259" key="1">
    <source>
        <dbReference type="PROSITE" id="PS51725"/>
    </source>
</evidence>
<dbReference type="EC" id="1.-.-.-" evidence="2"/>
<protein>
    <submittedName>
        <fullName evidence="2">Quinol monooxygenase</fullName>
        <ecNumber evidence="2">1.-.-.-</ecNumber>
    </submittedName>
</protein>
<name>A0ABW3IVF5_9RHOB</name>
<dbReference type="EMBL" id="JBHTJT010000049">
    <property type="protein sequence ID" value="MFD0981991.1"/>
    <property type="molecule type" value="Genomic_DNA"/>
</dbReference>
<evidence type="ECO:0000313" key="2">
    <source>
        <dbReference type="EMBL" id="MFD0981991.1"/>
    </source>
</evidence>
<keyword evidence="3" id="KW-1185">Reference proteome</keyword>
<dbReference type="Gene3D" id="3.30.70.100">
    <property type="match status" value="1"/>
</dbReference>
<gene>
    <name evidence="2" type="ORF">ACFQ2S_20350</name>
</gene>
<sequence>MYAVTVTFTIAPERMEGFMPLMEQNARLSLELESGCRQFDVCTDPDHPDTVFLYELYDDRTAFDAHLQATHFKEFDAAVAPMIAGKSVRCFSRVAS</sequence>
<dbReference type="PANTHER" id="PTHR33336:SF1">
    <property type="entry name" value="(4S)-4-HYDROXY-5-PHOSPHONOOXYPENTANE-2,3-DIONE ISOMERASE"/>
    <property type="match status" value="1"/>
</dbReference>
<proteinExistence type="predicted"/>